<dbReference type="GO" id="GO:0030154">
    <property type="term" value="P:cell differentiation"/>
    <property type="evidence" value="ECO:0007669"/>
    <property type="project" value="UniProtKB-KW"/>
</dbReference>
<accession>A0A833VHY2</accession>
<evidence type="ECO:0000256" key="5">
    <source>
        <dbReference type="ARBA" id="ARBA00023089"/>
    </source>
</evidence>
<dbReference type="OrthoDB" id="2018286at2759"/>
<gene>
    <name evidence="8" type="ORF">FCM35_KLT07268</name>
</gene>
<dbReference type="Proteomes" id="UP000623129">
    <property type="component" value="Unassembled WGS sequence"/>
</dbReference>
<evidence type="ECO:0000256" key="4">
    <source>
        <dbReference type="ARBA" id="ARBA00023054"/>
    </source>
</evidence>
<evidence type="ECO:0000313" key="8">
    <source>
        <dbReference type="EMBL" id="KAF3327150.1"/>
    </source>
</evidence>
<organism evidence="8 9">
    <name type="scientific">Carex littledalei</name>
    <dbReference type="NCBI Taxonomy" id="544730"/>
    <lineage>
        <taxon>Eukaryota</taxon>
        <taxon>Viridiplantae</taxon>
        <taxon>Streptophyta</taxon>
        <taxon>Embryophyta</taxon>
        <taxon>Tracheophyta</taxon>
        <taxon>Spermatophyta</taxon>
        <taxon>Magnoliopsida</taxon>
        <taxon>Liliopsida</taxon>
        <taxon>Poales</taxon>
        <taxon>Cyperaceae</taxon>
        <taxon>Cyperoideae</taxon>
        <taxon>Cariceae</taxon>
        <taxon>Carex</taxon>
        <taxon>Carex subgen. Euthyceras</taxon>
    </lineage>
</organism>
<proteinExistence type="inferred from homology"/>
<keyword evidence="5" id="KW-0287">Flowering</keyword>
<reference evidence="8" key="1">
    <citation type="submission" date="2020-01" db="EMBL/GenBank/DDBJ databases">
        <title>Genome sequence of Kobresia littledalei, the first chromosome-level genome in the family Cyperaceae.</title>
        <authorList>
            <person name="Qu G."/>
        </authorList>
    </citation>
    <scope>NUCLEOTIDE SEQUENCE</scope>
    <source>
        <strain evidence="8">C.B.Clarke</strain>
        <tissue evidence="8">Leaf</tissue>
    </source>
</reference>
<comment type="similarity">
    <text evidence="1">Belongs to the FLX family.</text>
</comment>
<dbReference type="AlphaFoldDB" id="A0A833VHY2"/>
<comment type="caution">
    <text evidence="8">The sequence shown here is derived from an EMBL/GenBank/DDBJ whole genome shotgun (WGS) entry which is preliminary data.</text>
</comment>
<dbReference type="EMBL" id="SWLB01000017">
    <property type="protein sequence ID" value="KAF3327150.1"/>
    <property type="molecule type" value="Genomic_DNA"/>
</dbReference>
<feature type="region of interest" description="Disordered" evidence="7">
    <location>
        <begin position="1"/>
        <end position="31"/>
    </location>
</feature>
<keyword evidence="3" id="KW-0221">Differentiation</keyword>
<keyword evidence="9" id="KW-1185">Reference proteome</keyword>
<name>A0A833VHY2_9POAL</name>
<evidence type="ECO:0000256" key="6">
    <source>
        <dbReference type="SAM" id="Coils"/>
    </source>
</evidence>
<protein>
    <submittedName>
        <fullName evidence="8">Protein FLX-like 3</fullName>
    </submittedName>
</protein>
<sequence>MSARGRVGRHYHEPPRRPYSRGPAPPHRPHPSVLQEELDILHSELRQLAADRRAIAEERAALQCELDNGNEELHRFNLLVAEIRSEKEACIRELVEKARRLEAELRGMQLLRKEVRVLRGEIERVTMGKKEMTVRLESLNKDTSRARTENEQLSVLTDELDAVTGELMHARSMVEVEKKANMEIEEQRNSMEKNMVGMAREIDQLRAELANTEARLWAPPGGGPYRRNGSSPGPFLPPYSVPYNLTPGIAERGPMYAEFDRHSQRGR</sequence>
<keyword evidence="4 6" id="KW-0175">Coiled coil</keyword>
<evidence type="ECO:0000256" key="1">
    <source>
        <dbReference type="ARBA" id="ARBA00005405"/>
    </source>
</evidence>
<evidence type="ECO:0000256" key="2">
    <source>
        <dbReference type="ARBA" id="ARBA00022473"/>
    </source>
</evidence>
<dbReference type="GO" id="GO:0009908">
    <property type="term" value="P:flower development"/>
    <property type="evidence" value="ECO:0007669"/>
    <property type="project" value="UniProtKB-KW"/>
</dbReference>
<feature type="coiled-coil region" evidence="6">
    <location>
        <begin position="45"/>
        <end position="111"/>
    </location>
</feature>
<evidence type="ECO:0000256" key="7">
    <source>
        <dbReference type="SAM" id="MobiDB-lite"/>
    </source>
</evidence>
<feature type="coiled-coil region" evidence="6">
    <location>
        <begin position="174"/>
        <end position="215"/>
    </location>
</feature>
<keyword evidence="2" id="KW-0217">Developmental protein</keyword>
<dbReference type="InterPro" id="IPR040353">
    <property type="entry name" value="FLX/FLX-like"/>
</dbReference>
<dbReference type="PANTHER" id="PTHR33405">
    <property type="entry name" value="PROTEIN FLX-LIKE 2"/>
    <property type="match status" value="1"/>
</dbReference>
<evidence type="ECO:0000313" key="9">
    <source>
        <dbReference type="Proteomes" id="UP000623129"/>
    </source>
</evidence>
<evidence type="ECO:0000256" key="3">
    <source>
        <dbReference type="ARBA" id="ARBA00022782"/>
    </source>
</evidence>
<dbReference type="PANTHER" id="PTHR33405:SF20">
    <property type="entry name" value="PROTEIN FLX-LIKE 3"/>
    <property type="match status" value="1"/>
</dbReference>